<dbReference type="OrthoDB" id="950459at2"/>
<dbReference type="KEGG" id="pact:CA264_10325"/>
<protein>
    <submittedName>
        <fullName evidence="1">Plasmid mobilization relaxosome protein MobC</fullName>
    </submittedName>
</protein>
<gene>
    <name evidence="1" type="ORF">CA264_10325</name>
</gene>
<dbReference type="Proteomes" id="UP000266292">
    <property type="component" value="Chromosome"/>
</dbReference>
<dbReference type="EMBL" id="CP021235">
    <property type="protein sequence ID" value="ARS35807.1"/>
    <property type="molecule type" value="Genomic_DNA"/>
</dbReference>
<evidence type="ECO:0000313" key="1">
    <source>
        <dbReference type="EMBL" id="ARS35807.1"/>
    </source>
</evidence>
<proteinExistence type="predicted"/>
<name>A0A1X9YSG7_9BACT</name>
<sequence>MSEQPIKRTRWLTLRLSEQEYRQLQAQLQQSTCRKMSELARRKLLGRPVTVLQRNQSLDEFMAELVRLRRELSSLGSNFNQAVKKLHTLRQLSEFQGWLLVWDAGREALLAKTGEIQDRINQFADRWLQ</sequence>
<evidence type="ECO:0000313" key="2">
    <source>
        <dbReference type="Proteomes" id="UP000266292"/>
    </source>
</evidence>
<dbReference type="STRING" id="709015.GCA_000472485_02083"/>
<dbReference type="InterPro" id="IPR045788">
    <property type="entry name" value="MobC_2"/>
</dbReference>
<organism evidence="1 2">
    <name type="scientific">Pontibacter actiniarum</name>
    <dbReference type="NCBI Taxonomy" id="323450"/>
    <lineage>
        <taxon>Bacteria</taxon>
        <taxon>Pseudomonadati</taxon>
        <taxon>Bacteroidota</taxon>
        <taxon>Cytophagia</taxon>
        <taxon>Cytophagales</taxon>
        <taxon>Hymenobacteraceae</taxon>
        <taxon>Pontibacter</taxon>
    </lineage>
</organism>
<dbReference type="AlphaFoldDB" id="A0A1X9YSG7"/>
<keyword evidence="2" id="KW-1185">Reference proteome</keyword>
<accession>A0A1X9YSG7</accession>
<reference evidence="2" key="1">
    <citation type="submission" date="2017-05" db="EMBL/GenBank/DDBJ databases">
        <authorList>
            <person name="Ray J."/>
            <person name="Price M."/>
            <person name="Deutschbauer A."/>
        </authorList>
    </citation>
    <scope>NUCLEOTIDE SEQUENCE [LARGE SCALE GENOMIC DNA]</scope>
    <source>
        <strain evidence="2">DSM 19842</strain>
    </source>
</reference>
<dbReference type="RefSeq" id="WP_025606915.1">
    <property type="nucleotide sequence ID" value="NZ_CP021235.1"/>
</dbReference>
<dbReference type="Pfam" id="PF19514">
    <property type="entry name" value="MobC_2"/>
    <property type="match status" value="1"/>
</dbReference>